<dbReference type="EMBL" id="MCBR01019972">
    <property type="protein sequence ID" value="RKF56059.1"/>
    <property type="molecule type" value="Genomic_DNA"/>
</dbReference>
<dbReference type="InterPro" id="IPR007015">
    <property type="entry name" value="DNA_pol_V/MYBBP1A"/>
</dbReference>
<dbReference type="AlphaFoldDB" id="A0A420HF99"/>
<dbReference type="GO" id="GO:0005730">
    <property type="term" value="C:nucleolus"/>
    <property type="evidence" value="ECO:0007669"/>
    <property type="project" value="InterPro"/>
</dbReference>
<proteinExistence type="inferred from homology"/>
<dbReference type="InterPro" id="IPR016024">
    <property type="entry name" value="ARM-type_fold"/>
</dbReference>
<keyword evidence="3" id="KW-0539">Nucleus</keyword>
<protein>
    <submittedName>
        <fullName evidence="5">DNA polymerase V</fullName>
    </submittedName>
</protein>
<evidence type="ECO:0000256" key="2">
    <source>
        <dbReference type="ARBA" id="ARBA00006809"/>
    </source>
</evidence>
<accession>A0A420HF99</accession>
<gene>
    <name evidence="5" type="ORF">GcC1_199040</name>
</gene>
<evidence type="ECO:0000313" key="5">
    <source>
        <dbReference type="EMBL" id="RKF56059.1"/>
    </source>
</evidence>
<dbReference type="OrthoDB" id="342531at2759"/>
<comment type="subcellular location">
    <subcellularLocation>
        <location evidence="1">Nucleus</location>
    </subcellularLocation>
</comment>
<evidence type="ECO:0000256" key="4">
    <source>
        <dbReference type="SAM" id="MobiDB-lite"/>
    </source>
</evidence>
<evidence type="ECO:0000313" key="6">
    <source>
        <dbReference type="Proteomes" id="UP000285405"/>
    </source>
</evidence>
<reference evidence="5 6" key="1">
    <citation type="journal article" date="2018" name="BMC Genomics">
        <title>Comparative genome analyses reveal sequence features reflecting distinct modes of host-adaptation between dicot and monocot powdery mildew.</title>
        <authorList>
            <person name="Wu Y."/>
            <person name="Ma X."/>
            <person name="Pan Z."/>
            <person name="Kale S.D."/>
            <person name="Song Y."/>
            <person name="King H."/>
            <person name="Zhang Q."/>
            <person name="Presley C."/>
            <person name="Deng X."/>
            <person name="Wei C.I."/>
            <person name="Xiao S."/>
        </authorList>
    </citation>
    <scope>NUCLEOTIDE SEQUENCE [LARGE SCALE GENOMIC DNA]</scope>
    <source>
        <strain evidence="5">UCSC1</strain>
    </source>
</reference>
<dbReference type="SUPFAM" id="SSF48371">
    <property type="entry name" value="ARM repeat"/>
    <property type="match status" value="1"/>
</dbReference>
<organism evidence="5 6">
    <name type="scientific">Golovinomyces cichoracearum</name>
    <dbReference type="NCBI Taxonomy" id="62708"/>
    <lineage>
        <taxon>Eukaryota</taxon>
        <taxon>Fungi</taxon>
        <taxon>Dikarya</taxon>
        <taxon>Ascomycota</taxon>
        <taxon>Pezizomycotina</taxon>
        <taxon>Leotiomycetes</taxon>
        <taxon>Erysiphales</taxon>
        <taxon>Erysiphaceae</taxon>
        <taxon>Golovinomyces</taxon>
    </lineage>
</organism>
<dbReference type="Pfam" id="PF04931">
    <property type="entry name" value="DNA_pol_phi"/>
    <property type="match status" value="1"/>
</dbReference>
<evidence type="ECO:0000256" key="1">
    <source>
        <dbReference type="ARBA" id="ARBA00004123"/>
    </source>
</evidence>
<dbReference type="GO" id="GO:0000182">
    <property type="term" value="F:rDNA binding"/>
    <property type="evidence" value="ECO:0007669"/>
    <property type="project" value="TreeGrafter"/>
</dbReference>
<comment type="similarity">
    <text evidence="2">Belongs to the MYBBP1A family.</text>
</comment>
<dbReference type="Proteomes" id="UP000285405">
    <property type="component" value="Unassembled WGS sequence"/>
</dbReference>
<feature type="region of interest" description="Disordered" evidence="4">
    <location>
        <begin position="1"/>
        <end position="38"/>
    </location>
</feature>
<feature type="compositionally biased region" description="Acidic residues" evidence="4">
    <location>
        <begin position="782"/>
        <end position="793"/>
    </location>
</feature>
<evidence type="ECO:0000256" key="3">
    <source>
        <dbReference type="ARBA" id="ARBA00023242"/>
    </source>
</evidence>
<dbReference type="PANTHER" id="PTHR13213">
    <property type="entry name" value="MYB-BINDING PROTEIN 1A FAMILY MEMBER"/>
    <property type="match status" value="1"/>
</dbReference>
<feature type="compositionally biased region" description="Polar residues" evidence="4">
    <location>
        <begin position="764"/>
        <end position="781"/>
    </location>
</feature>
<feature type="region of interest" description="Disordered" evidence="4">
    <location>
        <begin position="764"/>
        <end position="822"/>
    </location>
</feature>
<dbReference type="PANTHER" id="PTHR13213:SF2">
    <property type="entry name" value="MYB-BINDING PROTEIN 1A"/>
    <property type="match status" value="1"/>
</dbReference>
<comment type="caution">
    <text evidence="5">The sequence shown here is derived from an EMBL/GenBank/DDBJ whole genome shotgun (WGS) entry which is preliminary data.</text>
</comment>
<dbReference type="GO" id="GO:0006355">
    <property type="term" value="P:regulation of DNA-templated transcription"/>
    <property type="evidence" value="ECO:0007669"/>
    <property type="project" value="InterPro"/>
</dbReference>
<name>A0A420HF99_9PEZI</name>
<sequence length="1027" mass="116491">MSTKRKKESGQAQTQRSSSKKLRLDSDEKPLINSGSLTSPDFFPFVEKPKGDELKREVELYENLASEDESQRINAANSIFAGLFEGDGASESTLLRHLERRLLRGLASGRKGARIGFGIVLTEVFSHLYGEQKLAQTKYANLQFERVFLLLKEKTKPEGDLSGQEIKDHALGLLFGLQSFVRAKILFTKTDHWKLVLEEIFGLAKRKPWIRQECGWMIIEALEQMDHDQVLVTLNALCDQGLSKTPEGVGIWLIARNKYPLLQDKSLPKVWGEKASPLDQLPSLAKVLRESSEPEKKDEELEGIQPAKQTGNWNAKLHFVWDIILKQFTVMTKDVASSQAEFGKFWKIIVDENLFAHTASRERKFWGFLLFQKVLEDSLTFSPFISSIFSQNLLRCLINHSQDRDRFLNRAAEKSLKSVINAVKSNRQLLPDVLRNLVGSHGTCNFDRITKTKTISQLLDSVTENNCKNVIFVLETVANEVHGDDKEIMAKEAESRRIMLGDNLLQIIRKPVLTQENPSTLLRALILKTLAKYAYTKIDGTETPISEKSRVLFRSRLMSALTHVLTDLRGYKYICDLLKECDPSAIEIDSSIENVMKNAKSNLRKILKKIKIHKSDEGKIVVLQALAFLYSLMILQLYNGEPEAISCLDELDLCYRKFISEKMMEESKSQVLDILVELLLSLISKPSALMRKMAKFVFRAFVSQISETGLKLMTDILVTDESLRGQKKLFDEEELDISLDEAENNSDSDLEVIDMDADENSLNLQITDERSTTSPENSSDCSADDTDEEDVEETEKLNTALAAVLGRDPKTSADESDDDADMTDSEMLALDDKLVEIFSQRKRVPKKKKEEKSAKENVCNFKTRVLDLIEVYVKEQAQNELAFSLIMPLLSLMHNTQNKSLADRSHAIIQSFAKVYKNSHPLGSDPVKSSDHRSQLPGRLELLREIHNLACKDKSHAFCKAASSASLLVVSSMYRVDIKFVNDAANVYRDTQVKWVLGEACIQTAFFIEWVNWCQNHVPNLQKDKIR</sequence>